<dbReference type="OrthoDB" id="9014at2157"/>
<dbReference type="Gene3D" id="3.50.30.50">
    <property type="entry name" value="Putative cyclase"/>
    <property type="match status" value="1"/>
</dbReference>
<dbReference type="PANTHER" id="PTHR31118">
    <property type="entry name" value="CYCLASE-LIKE PROTEIN 2"/>
    <property type="match status" value="1"/>
</dbReference>
<dbReference type="SUPFAM" id="SSF102198">
    <property type="entry name" value="Putative cyclase"/>
    <property type="match status" value="1"/>
</dbReference>
<dbReference type="GO" id="GO:0019441">
    <property type="term" value="P:L-tryptophan catabolic process to kynurenine"/>
    <property type="evidence" value="ECO:0007669"/>
    <property type="project" value="InterPro"/>
</dbReference>
<protein>
    <submittedName>
        <fullName evidence="8">Cyclase</fullName>
    </submittedName>
</protein>
<dbReference type="FunFam" id="3.50.30.50:FF:000001">
    <property type="entry name" value="Kynurenine formamidase"/>
    <property type="match status" value="1"/>
</dbReference>
<evidence type="ECO:0000313" key="9">
    <source>
        <dbReference type="Proteomes" id="UP000001882"/>
    </source>
</evidence>
<accession>D1Z171</accession>
<proteinExistence type="predicted"/>
<dbReference type="Pfam" id="PF04199">
    <property type="entry name" value="Cyclase"/>
    <property type="match status" value="1"/>
</dbReference>
<dbReference type="GeneID" id="8682164"/>
<keyword evidence="7" id="KW-0823">Tryptophan catabolism</keyword>
<dbReference type="STRING" id="304371.MCP_2371"/>
<reference evidence="9" key="3">
    <citation type="journal article" date="2011" name="PLoS ONE">
        <title>Genome sequence of a mesophilic hydrogenotrophic methanogen Methanocella paludicola, the first cultivated representative of the order Methanocellales.</title>
        <authorList>
            <person name="Sakai S."/>
            <person name="Takaki Y."/>
            <person name="Shimamura S."/>
            <person name="Sekine M."/>
            <person name="Tajima T."/>
            <person name="Kosugi H."/>
            <person name="Ichikawa N."/>
            <person name="Tasumi E."/>
            <person name="Hiraki A.T."/>
            <person name="Shimizu A."/>
            <person name="Kato Y."/>
            <person name="Nishiko R."/>
            <person name="Mori K."/>
            <person name="Fujita N."/>
            <person name="Imachi H."/>
            <person name="Takai K."/>
        </authorList>
    </citation>
    <scope>NUCLEOTIDE SEQUENCE [LARGE SCALE GENOMIC DNA]</scope>
    <source>
        <strain evidence="9">DSM 17711 / JCM 13418 / NBRC 101707 / SANAE</strain>
    </source>
</reference>
<evidence type="ECO:0000256" key="6">
    <source>
        <dbReference type="ARBA" id="ARBA00022833"/>
    </source>
</evidence>
<evidence type="ECO:0000313" key="8">
    <source>
        <dbReference type="EMBL" id="BAI62443.1"/>
    </source>
</evidence>
<dbReference type="GO" id="GO:0004061">
    <property type="term" value="F:arylformamidase activity"/>
    <property type="evidence" value="ECO:0007669"/>
    <property type="project" value="InterPro"/>
</dbReference>
<evidence type="ECO:0000256" key="7">
    <source>
        <dbReference type="ARBA" id="ARBA00023079"/>
    </source>
</evidence>
<comment type="pathway">
    <text evidence="2">Amino-acid degradation.</text>
</comment>
<evidence type="ECO:0000256" key="1">
    <source>
        <dbReference type="ARBA" id="ARBA00001947"/>
    </source>
</evidence>
<name>D1Z171_METPS</name>
<keyword evidence="5" id="KW-0378">Hydrolase</keyword>
<dbReference type="KEGG" id="mpd:MCP_2371"/>
<sequence>MKIFDVSVDLYNGMPAFPGDPPIDIKRVLSMPQDSFNVSLMCTGTHIGTHVDPPIHFVAGGYTVDKIPLDHLYGPAVVVGLPGIDAVSARDLQGADSDIILLKTKNSALWDSGKFHEDYVYLDESAARWLVDHKVKTIGIDYLSIGKFEGGEAVHKILLGAGVTVIEGLDLRKVEPGKYTLACLPLKIKDGDGAPARAFLIKD</sequence>
<evidence type="ECO:0000256" key="5">
    <source>
        <dbReference type="ARBA" id="ARBA00022801"/>
    </source>
</evidence>
<dbReference type="PANTHER" id="PTHR31118:SF32">
    <property type="entry name" value="KYNURENINE FORMAMIDASE"/>
    <property type="match status" value="1"/>
</dbReference>
<reference evidence="8 9" key="2">
    <citation type="journal article" date="2008" name="Int. J. Syst. Evol. Microbiol.">
        <title>Methanocella paludicola gen. nov., sp. nov., a methane-producing archaeon, the first isolate of the lineage 'Rice Cluster I', and proposal of the new archaeal order Methanocellales ord. nov.</title>
        <authorList>
            <person name="Sakai S."/>
            <person name="Imachi H."/>
            <person name="Hanada S."/>
            <person name="Ohashi A."/>
            <person name="Harada H."/>
            <person name="Kamagata Y."/>
        </authorList>
    </citation>
    <scope>NUCLEOTIDE SEQUENCE [LARGE SCALE GENOMIC DNA]</scope>
    <source>
        <strain evidence="9">DSM 17711 / JCM 13418 / NBRC 101707 / SANAE</strain>
    </source>
</reference>
<dbReference type="Proteomes" id="UP000001882">
    <property type="component" value="Chromosome"/>
</dbReference>
<evidence type="ECO:0000256" key="4">
    <source>
        <dbReference type="ARBA" id="ARBA00022723"/>
    </source>
</evidence>
<dbReference type="RefSeq" id="WP_012901117.1">
    <property type="nucleotide sequence ID" value="NC_013665.1"/>
</dbReference>
<keyword evidence="6" id="KW-0862">Zinc</keyword>
<dbReference type="GO" id="GO:0046872">
    <property type="term" value="F:metal ion binding"/>
    <property type="evidence" value="ECO:0007669"/>
    <property type="project" value="UniProtKB-KW"/>
</dbReference>
<organism evidence="8 9">
    <name type="scientific">Methanocella paludicola (strain DSM 17711 / JCM 13418 / NBRC 101707 / SANAE)</name>
    <dbReference type="NCBI Taxonomy" id="304371"/>
    <lineage>
        <taxon>Archaea</taxon>
        <taxon>Methanobacteriati</taxon>
        <taxon>Methanobacteriota</taxon>
        <taxon>Stenosarchaea group</taxon>
        <taxon>Methanomicrobia</taxon>
        <taxon>Methanocellales</taxon>
        <taxon>Methanocellaceae</taxon>
        <taxon>Methanocella</taxon>
    </lineage>
</organism>
<dbReference type="InterPro" id="IPR037175">
    <property type="entry name" value="KFase_sf"/>
</dbReference>
<reference evidence="8 9" key="1">
    <citation type="journal article" date="2007" name="Appl. Environ. Microbiol.">
        <title>Isolation of key methanogens for global methane emission from rice paddy fields: a novel isolate affiliated with the clone cluster rice cluster I.</title>
        <authorList>
            <person name="Sakai S."/>
            <person name="Imachi H."/>
            <person name="Sekiguchi Y."/>
            <person name="Ohashi A."/>
            <person name="Harada H."/>
            <person name="Kamagata Y."/>
        </authorList>
    </citation>
    <scope>NUCLEOTIDE SEQUENCE [LARGE SCALE GENOMIC DNA]</scope>
    <source>
        <strain evidence="9">DSM 17711 / JCM 13418 / NBRC 101707 / SANAE</strain>
    </source>
</reference>
<keyword evidence="9" id="KW-1185">Reference proteome</keyword>
<comment type="cofactor">
    <cofactor evidence="1">
        <name>Zn(2+)</name>
        <dbReference type="ChEBI" id="CHEBI:29105"/>
    </cofactor>
</comment>
<evidence type="ECO:0000256" key="3">
    <source>
        <dbReference type="ARBA" id="ARBA00011738"/>
    </source>
</evidence>
<comment type="subunit">
    <text evidence="3">Homodimer.</text>
</comment>
<keyword evidence="4" id="KW-0479">Metal-binding</keyword>
<dbReference type="eggNOG" id="arCOG02462">
    <property type="taxonomic scope" value="Archaea"/>
</dbReference>
<dbReference type="EMBL" id="AP011532">
    <property type="protein sequence ID" value="BAI62443.1"/>
    <property type="molecule type" value="Genomic_DNA"/>
</dbReference>
<gene>
    <name evidence="8" type="ordered locus">MCP_2371</name>
</gene>
<dbReference type="InterPro" id="IPR007325">
    <property type="entry name" value="KFase/CYL"/>
</dbReference>
<evidence type="ECO:0000256" key="2">
    <source>
        <dbReference type="ARBA" id="ARBA00005023"/>
    </source>
</evidence>
<dbReference type="InParanoid" id="D1Z171"/>
<dbReference type="AlphaFoldDB" id="D1Z171"/>